<evidence type="ECO:0000256" key="1">
    <source>
        <dbReference type="ARBA" id="ARBA00004123"/>
    </source>
</evidence>
<dbReference type="AlphaFoldDB" id="G3BD39"/>
<dbReference type="CDD" id="cd12148">
    <property type="entry name" value="fungal_TF_MHR"/>
    <property type="match status" value="1"/>
</dbReference>
<accession>G3BD39</accession>
<dbReference type="EMBL" id="GL996528">
    <property type="protein sequence ID" value="EGV60911.1"/>
    <property type="molecule type" value="Genomic_DNA"/>
</dbReference>
<feature type="compositionally biased region" description="Polar residues" evidence="4">
    <location>
        <begin position="138"/>
        <end position="148"/>
    </location>
</feature>
<dbReference type="GO" id="GO:0003677">
    <property type="term" value="F:DNA binding"/>
    <property type="evidence" value="ECO:0007669"/>
    <property type="project" value="InterPro"/>
</dbReference>
<evidence type="ECO:0000313" key="6">
    <source>
        <dbReference type="EMBL" id="EGV60911.1"/>
    </source>
</evidence>
<keyword evidence="7" id="KW-1185">Reference proteome</keyword>
<dbReference type="SMART" id="SM00906">
    <property type="entry name" value="Fungal_trans"/>
    <property type="match status" value="1"/>
</dbReference>
<dbReference type="InterPro" id="IPR001138">
    <property type="entry name" value="Zn2Cys6_DnaBD"/>
</dbReference>
<dbReference type="KEGG" id="cten:18250065"/>
<proteinExistence type="predicted"/>
<dbReference type="GeneID" id="18250065"/>
<dbReference type="eggNOG" id="ENOG502REJ9">
    <property type="taxonomic scope" value="Eukaryota"/>
</dbReference>
<sequence length="726" mass="81660">MNRIPGASQFRTTKQSKVVSCVRCCQQKRKCSRDRPSCSYCVTHGHICSYVNPAQKQVSSTKPSFDLTSCYHNDLASTKATADEVTSSSSSTASSDSVFSSKHENSTPPQITPKAPATASSVPAINWLVNPSTEDESLSTPPMESSPASSCRTVVSTSSSVPVVLSPGTKIVPPINSFWPKSLPNTSCSPADPKTRISTGPAFTNVFNSALNQSAPAMVEDLNSLASFMPEKSLADTLFARFKSSIHPLIPILDWEAICPIYERFWIDKSVDLSFYIQVFTIFYAASVSEFQEVSFHNYSNTSEYSDRLKYFVGAAEIALAMSGFPRTISLIGLQASVILHSVVRNDCRSDDCGSIGTLVRLAQLIELHRDPLKYHRIEDKNEAQLKRLLWWQIYYLDTTTAISSHLPPIITENEYDTLLPNEYYLDHNDKFKLDQSLAFANGKFRWIECCNRMLRLSFSLRAPDSTAIQKLEKHISDLSIHCSSLIERMLSPANINLSQEAFVNFSASVVSTLPDRCNILLQVLFTAKDEPPQSKPEISSVSKDSIPATSRMVDIQVHLLREFIHHGLMPQNILYLWEVRKFQPIQTLLSLLRNLLLDIKQINAHNTLPSVKMLRNDKRVKCIEDAVSNLSYLSKNTTKLCEERWKFLIDMKQSIWNIIYGETEVDSLYFSSTPSENVFSETSLNNGASPAYWEKFNEEINDFQQLIEDNLSVKLWDESSGHFFL</sequence>
<dbReference type="GO" id="GO:0000981">
    <property type="term" value="F:DNA-binding transcription factor activity, RNA polymerase II-specific"/>
    <property type="evidence" value="ECO:0007669"/>
    <property type="project" value="InterPro"/>
</dbReference>
<gene>
    <name evidence="6" type="ORF">CANTEDRAFT_137377</name>
</gene>
<dbReference type="PANTHER" id="PTHR31001">
    <property type="entry name" value="UNCHARACTERIZED TRANSCRIPTIONAL REGULATORY PROTEIN"/>
    <property type="match status" value="1"/>
</dbReference>
<comment type="subcellular location">
    <subcellularLocation>
        <location evidence="1">Nucleus</location>
    </subcellularLocation>
</comment>
<organism evidence="7">
    <name type="scientific">Candida tenuis (strain ATCC 10573 / BCRC 21748 / CBS 615 / JCM 9827 / NBRC 10315 / NRRL Y-1498 / VKM Y-70)</name>
    <name type="common">Yeast</name>
    <name type="synonym">Yamadazyma tenuis</name>
    <dbReference type="NCBI Taxonomy" id="590646"/>
    <lineage>
        <taxon>Eukaryota</taxon>
        <taxon>Fungi</taxon>
        <taxon>Dikarya</taxon>
        <taxon>Ascomycota</taxon>
        <taxon>Saccharomycotina</taxon>
        <taxon>Pichiomycetes</taxon>
        <taxon>Debaryomycetaceae</taxon>
        <taxon>Yamadazyma</taxon>
    </lineage>
</organism>
<dbReference type="STRING" id="590646.G3BD39"/>
<dbReference type="Pfam" id="PF00172">
    <property type="entry name" value="Zn_clus"/>
    <property type="match status" value="1"/>
</dbReference>
<evidence type="ECO:0000256" key="4">
    <source>
        <dbReference type="SAM" id="MobiDB-lite"/>
    </source>
</evidence>
<dbReference type="InterPro" id="IPR036864">
    <property type="entry name" value="Zn2-C6_fun-type_DNA-bd_sf"/>
</dbReference>
<dbReference type="GO" id="GO:0008270">
    <property type="term" value="F:zinc ion binding"/>
    <property type="evidence" value="ECO:0007669"/>
    <property type="project" value="InterPro"/>
</dbReference>
<evidence type="ECO:0000256" key="2">
    <source>
        <dbReference type="ARBA" id="ARBA00022723"/>
    </source>
</evidence>
<dbReference type="PROSITE" id="PS50048">
    <property type="entry name" value="ZN2_CY6_FUNGAL_2"/>
    <property type="match status" value="1"/>
</dbReference>
<dbReference type="Pfam" id="PF04082">
    <property type="entry name" value="Fungal_trans"/>
    <property type="match status" value="1"/>
</dbReference>
<dbReference type="GO" id="GO:0006351">
    <property type="term" value="P:DNA-templated transcription"/>
    <property type="evidence" value="ECO:0007669"/>
    <property type="project" value="InterPro"/>
</dbReference>
<dbReference type="InterPro" id="IPR007219">
    <property type="entry name" value="XnlR_reg_dom"/>
</dbReference>
<dbReference type="CDD" id="cd00067">
    <property type="entry name" value="GAL4"/>
    <property type="match status" value="1"/>
</dbReference>
<dbReference type="InterPro" id="IPR050613">
    <property type="entry name" value="Sec_Metabolite_Reg"/>
</dbReference>
<keyword evidence="3" id="KW-0539">Nucleus</keyword>
<dbReference type="GO" id="GO:0005634">
    <property type="term" value="C:nucleus"/>
    <property type="evidence" value="ECO:0007669"/>
    <property type="project" value="UniProtKB-SubCell"/>
</dbReference>
<protein>
    <recommendedName>
        <fullName evidence="5">Zn(2)-C6 fungal-type domain-containing protein</fullName>
    </recommendedName>
</protein>
<dbReference type="RefSeq" id="XP_006690125.1">
    <property type="nucleotide sequence ID" value="XM_006690062.1"/>
</dbReference>
<reference evidence="6 7" key="1">
    <citation type="journal article" date="2011" name="Proc. Natl. Acad. Sci. U.S.A.">
        <title>Comparative genomics of xylose-fermenting fungi for enhanced biofuel production.</title>
        <authorList>
            <person name="Wohlbach D.J."/>
            <person name="Kuo A."/>
            <person name="Sato T.K."/>
            <person name="Potts K.M."/>
            <person name="Salamov A.A."/>
            <person name="LaButti K.M."/>
            <person name="Sun H."/>
            <person name="Clum A."/>
            <person name="Pangilinan J.L."/>
            <person name="Lindquist E.A."/>
            <person name="Lucas S."/>
            <person name="Lapidus A."/>
            <person name="Jin M."/>
            <person name="Gunawan C."/>
            <person name="Balan V."/>
            <person name="Dale B.E."/>
            <person name="Jeffries T.W."/>
            <person name="Zinkel R."/>
            <person name="Barry K.W."/>
            <person name="Grigoriev I.V."/>
            <person name="Gasch A.P."/>
        </authorList>
    </citation>
    <scope>NUCLEOTIDE SEQUENCE [LARGE SCALE GENOMIC DNA]</scope>
    <source>
        <strain evidence="7">ATCC 10573 / BCRC 21748 / CBS 615 / JCM 9827 / NBRC 10315 / NRRL Y-1498 / VKM Y-70</strain>
    </source>
</reference>
<dbReference type="OrthoDB" id="762982at2759"/>
<evidence type="ECO:0000259" key="5">
    <source>
        <dbReference type="PROSITE" id="PS50048"/>
    </source>
</evidence>
<dbReference type="Proteomes" id="UP000000707">
    <property type="component" value="Unassembled WGS sequence"/>
</dbReference>
<feature type="compositionally biased region" description="Low complexity" evidence="4">
    <location>
        <begin position="83"/>
        <end position="100"/>
    </location>
</feature>
<name>G3BD39_CANTC</name>
<dbReference type="SMART" id="SM00066">
    <property type="entry name" value="GAL4"/>
    <property type="match status" value="1"/>
</dbReference>
<dbReference type="PROSITE" id="PS00463">
    <property type="entry name" value="ZN2_CY6_FUNGAL_1"/>
    <property type="match status" value="1"/>
</dbReference>
<dbReference type="Gene3D" id="4.10.240.10">
    <property type="entry name" value="Zn(2)-C6 fungal-type DNA-binding domain"/>
    <property type="match status" value="1"/>
</dbReference>
<evidence type="ECO:0000256" key="3">
    <source>
        <dbReference type="ARBA" id="ARBA00023242"/>
    </source>
</evidence>
<feature type="domain" description="Zn(2)-C6 fungal-type" evidence="5">
    <location>
        <begin position="20"/>
        <end position="50"/>
    </location>
</feature>
<dbReference type="PANTHER" id="PTHR31001:SF88">
    <property type="entry name" value="TRANSCRIPTION FACTOR PDR3"/>
    <property type="match status" value="1"/>
</dbReference>
<evidence type="ECO:0000313" key="7">
    <source>
        <dbReference type="Proteomes" id="UP000000707"/>
    </source>
</evidence>
<feature type="region of interest" description="Disordered" evidence="4">
    <location>
        <begin position="81"/>
        <end position="119"/>
    </location>
</feature>
<feature type="region of interest" description="Disordered" evidence="4">
    <location>
        <begin position="132"/>
        <end position="151"/>
    </location>
</feature>
<dbReference type="HOGENOM" id="CLU_429657_0_0_1"/>
<keyword evidence="2" id="KW-0479">Metal-binding</keyword>
<dbReference type="SUPFAM" id="SSF57701">
    <property type="entry name" value="Zn2/Cys6 DNA-binding domain"/>
    <property type="match status" value="1"/>
</dbReference>